<gene>
    <name evidence="1" type="ORF">MKW98_031438</name>
</gene>
<dbReference type="EMBL" id="JAJJMB010014022">
    <property type="protein sequence ID" value="KAI3863846.1"/>
    <property type="molecule type" value="Genomic_DNA"/>
</dbReference>
<keyword evidence="2" id="KW-1185">Reference proteome</keyword>
<organism evidence="1 2">
    <name type="scientific">Papaver atlanticum</name>
    <dbReference type="NCBI Taxonomy" id="357466"/>
    <lineage>
        <taxon>Eukaryota</taxon>
        <taxon>Viridiplantae</taxon>
        <taxon>Streptophyta</taxon>
        <taxon>Embryophyta</taxon>
        <taxon>Tracheophyta</taxon>
        <taxon>Spermatophyta</taxon>
        <taxon>Magnoliopsida</taxon>
        <taxon>Ranunculales</taxon>
        <taxon>Papaveraceae</taxon>
        <taxon>Papaveroideae</taxon>
        <taxon>Papaver</taxon>
    </lineage>
</organism>
<reference evidence="1" key="1">
    <citation type="submission" date="2022-04" db="EMBL/GenBank/DDBJ databases">
        <title>A functionally conserved STORR gene fusion in Papaver species that diverged 16.8 million years ago.</title>
        <authorList>
            <person name="Catania T."/>
        </authorList>
    </citation>
    <scope>NUCLEOTIDE SEQUENCE</scope>
    <source>
        <strain evidence="1">S-188037</strain>
    </source>
</reference>
<dbReference type="AlphaFoldDB" id="A0AAD4S5Q7"/>
<accession>A0AAD4S5Q7</accession>
<feature type="non-terminal residue" evidence="1">
    <location>
        <position position="56"/>
    </location>
</feature>
<name>A0AAD4S5Q7_9MAGN</name>
<sequence length="56" mass="6084">SQTVSKSQVFSRKSLTKSGFLTILSMEEAANNGISNLPDSLEALHINMEEAAKDMI</sequence>
<dbReference type="Proteomes" id="UP001202328">
    <property type="component" value="Unassembled WGS sequence"/>
</dbReference>
<proteinExistence type="predicted"/>
<evidence type="ECO:0000313" key="1">
    <source>
        <dbReference type="EMBL" id="KAI3863846.1"/>
    </source>
</evidence>
<protein>
    <submittedName>
        <fullName evidence="1">Uncharacterized protein</fullName>
    </submittedName>
</protein>
<comment type="caution">
    <text evidence="1">The sequence shown here is derived from an EMBL/GenBank/DDBJ whole genome shotgun (WGS) entry which is preliminary data.</text>
</comment>
<evidence type="ECO:0000313" key="2">
    <source>
        <dbReference type="Proteomes" id="UP001202328"/>
    </source>
</evidence>
<feature type="non-terminal residue" evidence="1">
    <location>
        <position position="1"/>
    </location>
</feature>